<evidence type="ECO:0000313" key="15">
    <source>
        <dbReference type="EMBL" id="EHJ41544.1"/>
    </source>
</evidence>
<dbReference type="GO" id="GO:0005737">
    <property type="term" value="C:cytoplasm"/>
    <property type="evidence" value="ECO:0007669"/>
    <property type="project" value="TreeGrafter"/>
</dbReference>
<dbReference type="Proteomes" id="UP000004407">
    <property type="component" value="Unassembled WGS sequence"/>
</dbReference>
<dbReference type="Pfam" id="PF00270">
    <property type="entry name" value="DEAD"/>
    <property type="match status" value="1"/>
</dbReference>
<dbReference type="PANTHER" id="PTHR13710">
    <property type="entry name" value="DNA HELICASE RECQ FAMILY MEMBER"/>
    <property type="match status" value="1"/>
</dbReference>
<dbReference type="EMBL" id="AFZZ01000059">
    <property type="protein sequence ID" value="EHJ41544.1"/>
    <property type="molecule type" value="Genomic_DNA"/>
</dbReference>
<dbReference type="GO" id="GO:0043138">
    <property type="term" value="F:3'-5' DNA helicase activity"/>
    <property type="evidence" value="ECO:0007669"/>
    <property type="project" value="UniProtKB-EC"/>
</dbReference>
<dbReference type="GO" id="GO:0009378">
    <property type="term" value="F:four-way junction helicase activity"/>
    <property type="evidence" value="ECO:0007669"/>
    <property type="project" value="TreeGrafter"/>
</dbReference>
<dbReference type="GO" id="GO:0005524">
    <property type="term" value="F:ATP binding"/>
    <property type="evidence" value="ECO:0007669"/>
    <property type="project" value="UniProtKB-KW"/>
</dbReference>
<dbReference type="GO" id="GO:0016787">
    <property type="term" value="F:hydrolase activity"/>
    <property type="evidence" value="ECO:0007669"/>
    <property type="project" value="UniProtKB-KW"/>
</dbReference>
<evidence type="ECO:0000256" key="2">
    <source>
        <dbReference type="ARBA" id="ARBA00022723"/>
    </source>
</evidence>
<dbReference type="PANTHER" id="PTHR13710:SF105">
    <property type="entry name" value="ATP-DEPENDENT DNA HELICASE Q1"/>
    <property type="match status" value="1"/>
</dbReference>
<evidence type="ECO:0000256" key="9">
    <source>
        <dbReference type="ARBA" id="ARBA00034617"/>
    </source>
</evidence>
<keyword evidence="6" id="KW-0067">ATP-binding</keyword>
<gene>
    <name evidence="15" type="ORF">HMPREF0673_00636</name>
</gene>
<dbReference type="EC" id="5.6.2.4" evidence="10"/>
<protein>
    <recommendedName>
        <fullName evidence="11">ATP-dependent DNA helicase RecQ</fullName>
        <ecNumber evidence="10">5.6.2.4</ecNumber>
    </recommendedName>
    <alternativeName>
        <fullName evidence="12">DNA 3'-5' helicase RecQ</fullName>
    </alternativeName>
</protein>
<reference evidence="15 16" key="1">
    <citation type="submission" date="2011-08" db="EMBL/GenBank/DDBJ databases">
        <authorList>
            <person name="Weinstock G."/>
            <person name="Sodergren E."/>
            <person name="Clifton S."/>
            <person name="Fulton L."/>
            <person name="Fulton B."/>
            <person name="Courtney L."/>
            <person name="Fronick C."/>
            <person name="Harrison M."/>
            <person name="Strong C."/>
            <person name="Farmer C."/>
            <person name="Delahaunty K."/>
            <person name="Markovic C."/>
            <person name="Hall O."/>
            <person name="Minx P."/>
            <person name="Tomlinson C."/>
            <person name="Mitreva M."/>
            <person name="Hou S."/>
            <person name="Chen J."/>
            <person name="Wollam A."/>
            <person name="Pepin K.H."/>
            <person name="Johnson M."/>
            <person name="Bhonagiri V."/>
            <person name="Zhang X."/>
            <person name="Suruliraj S."/>
            <person name="Warren W."/>
            <person name="Chinwalla A."/>
            <person name="Mardis E.R."/>
            <person name="Wilson R.K."/>
        </authorList>
    </citation>
    <scope>NUCLEOTIDE SEQUENCE [LARGE SCALE GENOMIC DNA]</scope>
    <source>
        <strain evidence="15 16">DSM 18206</strain>
    </source>
</reference>
<evidence type="ECO:0000256" key="10">
    <source>
        <dbReference type="ARBA" id="ARBA00034808"/>
    </source>
</evidence>
<dbReference type="RefSeq" id="WP_007897667.1">
    <property type="nucleotide sequence ID" value="NZ_JH379380.1"/>
</dbReference>
<evidence type="ECO:0000256" key="11">
    <source>
        <dbReference type="ARBA" id="ARBA00044535"/>
    </source>
</evidence>
<evidence type="ECO:0000256" key="7">
    <source>
        <dbReference type="ARBA" id="ARBA00023125"/>
    </source>
</evidence>
<dbReference type="InterPro" id="IPR036388">
    <property type="entry name" value="WH-like_DNA-bd_sf"/>
</dbReference>
<accession>G6AVK1</accession>
<dbReference type="InterPro" id="IPR027417">
    <property type="entry name" value="P-loop_NTPase"/>
</dbReference>
<comment type="caution">
    <text evidence="15">The sequence shown here is derived from an EMBL/GenBank/DDBJ whole genome shotgun (WGS) entry which is preliminary data.</text>
</comment>
<name>G6AVK1_9BACT</name>
<dbReference type="Gene3D" id="1.10.10.10">
    <property type="entry name" value="Winged helix-like DNA-binding domain superfamily/Winged helix DNA-binding domain"/>
    <property type="match status" value="1"/>
</dbReference>
<evidence type="ECO:0000259" key="14">
    <source>
        <dbReference type="PROSITE" id="PS51194"/>
    </source>
</evidence>
<keyword evidence="7" id="KW-0238">DNA-binding</keyword>
<proteinExistence type="inferred from homology"/>
<dbReference type="SMART" id="SM00490">
    <property type="entry name" value="HELICc"/>
    <property type="match status" value="1"/>
</dbReference>
<sequence>MGYDETLYLKILRDTWGYSDFRGIQRDIIRSIAEGKDTLGLMPTGGGKSLTFQVPALAMEGVCIVITPLIALMKDQVENLRRRQVLAAAIYSGMSRQEIVKTLENCVLGNTKILYVSPERIGSELFQTKLAHIKVSFITIDEAHCISQWGYDFRPSYLHIADIRRLKPDAPILALTATATKDVIDDIQEQLEFKERNVFRMSFERKNLAYVVRTSDNKQQQLVHILNSINGSAIVYVRSRKLTKEICELLLNNNISATFYHAGLEHSTKDERQKKWHDDEVRVMVATNAFGMGIDKPDVRVVIHITCPDSIEAYFQEAGRAGRDGKKAYAVLLYDKSDKAKLLKRIAQEFPNKEEICRVYEHIAYYLQIAAGSGYGRTFHFEVEKFSLLFHHYPVIVNSALKILSRAGYIEYNIDPDSRTRVKFTLERDQLYMLHETTPNEELVITTLLREYSGLFVDYHFIELAFIAHATGLTQQQVYLILTSLSQRRILHFIPERSVPLLTYTQDRVLPEEIVISESVYEERKTQFEKRIKSIIDYAQNDTVCRSRQLLRYFGETETNDCRQCDVCLTHQDTSQSYKDAYNQALKAIKDLLADGEKHSITELNEIVLNQEAKDEAMEYLVNEEVIKVELNNIFLKK</sequence>
<dbReference type="eggNOG" id="COG0514">
    <property type="taxonomic scope" value="Bacteria"/>
</dbReference>
<dbReference type="InterPro" id="IPR004589">
    <property type="entry name" value="DNA_helicase_ATP-dep_RecQ"/>
</dbReference>
<dbReference type="InterPro" id="IPR011545">
    <property type="entry name" value="DEAD/DEAH_box_helicase_dom"/>
</dbReference>
<dbReference type="FunFam" id="3.40.50.300:FF:001389">
    <property type="entry name" value="ATP-dependent DNA helicase RecQ"/>
    <property type="match status" value="1"/>
</dbReference>
<dbReference type="InterPro" id="IPR001650">
    <property type="entry name" value="Helicase_C-like"/>
</dbReference>
<dbReference type="AlphaFoldDB" id="G6AVK1"/>
<feature type="domain" description="Helicase C-terminal" evidence="14">
    <location>
        <begin position="221"/>
        <end position="367"/>
    </location>
</feature>
<evidence type="ECO:0000256" key="4">
    <source>
        <dbReference type="ARBA" id="ARBA00022801"/>
    </source>
</evidence>
<keyword evidence="2" id="KW-0479">Metal-binding</keyword>
<dbReference type="GO" id="GO:0003677">
    <property type="term" value="F:DNA binding"/>
    <property type="evidence" value="ECO:0007669"/>
    <property type="project" value="UniProtKB-KW"/>
</dbReference>
<evidence type="ECO:0000256" key="6">
    <source>
        <dbReference type="ARBA" id="ARBA00022840"/>
    </source>
</evidence>
<evidence type="ECO:0000256" key="12">
    <source>
        <dbReference type="ARBA" id="ARBA00044550"/>
    </source>
</evidence>
<evidence type="ECO:0000313" key="16">
    <source>
        <dbReference type="Proteomes" id="UP000004407"/>
    </source>
</evidence>
<dbReference type="InterPro" id="IPR032284">
    <property type="entry name" value="RecQ_Zn-bd"/>
</dbReference>
<dbReference type="HOGENOM" id="CLU_001103_9_7_10"/>
<evidence type="ECO:0000256" key="8">
    <source>
        <dbReference type="ARBA" id="ARBA00023235"/>
    </source>
</evidence>
<dbReference type="PROSITE" id="PS51194">
    <property type="entry name" value="HELICASE_CTER"/>
    <property type="match status" value="1"/>
</dbReference>
<dbReference type="SMART" id="SM00487">
    <property type="entry name" value="DEXDc"/>
    <property type="match status" value="1"/>
</dbReference>
<dbReference type="Gene3D" id="3.40.50.300">
    <property type="entry name" value="P-loop containing nucleotide triphosphate hydrolases"/>
    <property type="match status" value="2"/>
</dbReference>
<dbReference type="CDD" id="cd17920">
    <property type="entry name" value="DEXHc_RecQ"/>
    <property type="match status" value="1"/>
</dbReference>
<keyword evidence="8" id="KW-0413">Isomerase</keyword>
<dbReference type="Pfam" id="PF00271">
    <property type="entry name" value="Helicase_C"/>
    <property type="match status" value="1"/>
</dbReference>
<organism evidence="15 16">
    <name type="scientific">Leyella stercorea DSM 18206</name>
    <dbReference type="NCBI Taxonomy" id="1002367"/>
    <lineage>
        <taxon>Bacteria</taxon>
        <taxon>Pseudomonadati</taxon>
        <taxon>Bacteroidota</taxon>
        <taxon>Bacteroidia</taxon>
        <taxon>Bacteroidales</taxon>
        <taxon>Prevotellaceae</taxon>
        <taxon>Leyella</taxon>
    </lineage>
</organism>
<dbReference type="GO" id="GO:0006310">
    <property type="term" value="P:DNA recombination"/>
    <property type="evidence" value="ECO:0007669"/>
    <property type="project" value="InterPro"/>
</dbReference>
<dbReference type="PROSITE" id="PS51192">
    <property type="entry name" value="HELICASE_ATP_BIND_1"/>
    <property type="match status" value="1"/>
</dbReference>
<dbReference type="Pfam" id="PF16124">
    <property type="entry name" value="RecQ_Zn_bind"/>
    <property type="match status" value="1"/>
</dbReference>
<evidence type="ECO:0000256" key="3">
    <source>
        <dbReference type="ARBA" id="ARBA00022741"/>
    </source>
</evidence>
<dbReference type="GO" id="GO:0043590">
    <property type="term" value="C:bacterial nucleoid"/>
    <property type="evidence" value="ECO:0007669"/>
    <property type="project" value="TreeGrafter"/>
</dbReference>
<dbReference type="SUPFAM" id="SSF52540">
    <property type="entry name" value="P-loop containing nucleoside triphosphate hydrolases"/>
    <property type="match status" value="1"/>
</dbReference>
<keyword evidence="3" id="KW-0547">Nucleotide-binding</keyword>
<evidence type="ECO:0000259" key="13">
    <source>
        <dbReference type="PROSITE" id="PS51192"/>
    </source>
</evidence>
<dbReference type="GO" id="GO:0006281">
    <property type="term" value="P:DNA repair"/>
    <property type="evidence" value="ECO:0007669"/>
    <property type="project" value="TreeGrafter"/>
</dbReference>
<dbReference type="GO" id="GO:0030894">
    <property type="term" value="C:replisome"/>
    <property type="evidence" value="ECO:0007669"/>
    <property type="project" value="TreeGrafter"/>
</dbReference>
<keyword evidence="4" id="KW-0378">Hydrolase</keyword>
<keyword evidence="5 15" id="KW-0347">Helicase</keyword>
<feature type="domain" description="Helicase ATP-binding" evidence="13">
    <location>
        <begin position="29"/>
        <end position="197"/>
    </location>
</feature>
<dbReference type="InterPro" id="IPR014001">
    <property type="entry name" value="Helicase_ATP-bd"/>
</dbReference>
<dbReference type="GO" id="GO:0046872">
    <property type="term" value="F:metal ion binding"/>
    <property type="evidence" value="ECO:0007669"/>
    <property type="project" value="UniProtKB-KW"/>
</dbReference>
<dbReference type="PATRIC" id="fig|1002367.3.peg.507"/>
<dbReference type="GeneID" id="78336461"/>
<comment type="catalytic activity">
    <reaction evidence="9">
        <text>Couples ATP hydrolysis with the unwinding of duplex DNA by translocating in the 3'-5' direction.</text>
        <dbReference type="EC" id="5.6.2.4"/>
    </reaction>
</comment>
<comment type="similarity">
    <text evidence="1">Belongs to the helicase family. RecQ subfamily.</text>
</comment>
<evidence type="ECO:0000256" key="1">
    <source>
        <dbReference type="ARBA" id="ARBA00005446"/>
    </source>
</evidence>
<dbReference type="NCBIfam" id="TIGR00614">
    <property type="entry name" value="recQ_fam"/>
    <property type="match status" value="1"/>
</dbReference>
<evidence type="ECO:0000256" key="5">
    <source>
        <dbReference type="ARBA" id="ARBA00022806"/>
    </source>
</evidence>